<organism evidence="2 3">
    <name type="scientific">Mesorhizobium wenxiniae</name>
    <dbReference type="NCBI Taxonomy" id="2014805"/>
    <lineage>
        <taxon>Bacteria</taxon>
        <taxon>Pseudomonadati</taxon>
        <taxon>Pseudomonadota</taxon>
        <taxon>Alphaproteobacteria</taxon>
        <taxon>Hyphomicrobiales</taxon>
        <taxon>Phyllobacteriaceae</taxon>
        <taxon>Mesorhizobium</taxon>
    </lineage>
</organism>
<dbReference type="RefSeq" id="WP_095521836.1">
    <property type="nucleotide sequence ID" value="NZ_NPKH01000039.1"/>
</dbReference>
<protein>
    <submittedName>
        <fullName evidence="2">Dehydrogenase</fullName>
    </submittedName>
</protein>
<reference evidence="2 3" key="1">
    <citation type="submission" date="2017-08" db="EMBL/GenBank/DDBJ databases">
        <title>Mesorhizobium wenxinae sp. nov., a novel rhizobial species isolated from root nodules of chickpea (Cicer arietinum L.).</title>
        <authorList>
            <person name="Zhang J."/>
        </authorList>
    </citation>
    <scope>NUCLEOTIDE SEQUENCE [LARGE SCALE GENOMIC DNA]</scope>
    <source>
        <strain evidence="3">WYCCWR 10019</strain>
    </source>
</reference>
<sequence length="339" mass="35834">MDVFSLKAGFLSARIGLLALVSVAAAASGVALALGPARAEVLARVPAAREMAVCGDVLFVGTKRSSVYAVPVSGGRARRVASGFSAPNGVACSRARLFVASRDRVTAFDIGPGGALSGRRDIRRGLPNSGAHSLRYIAVGPDSRLYVSFGSPCNICLPRGLQSTIVSMNQDGSDLRRVAWGVRNSVGFDWRGGTMFFTDNGADRMGDDIPPDELNALRPGGFYGFPYFGGRIPLKGFRGARPPAQQIPPVFEFQAHVATLGIHFFRSLGGDALVAEHGSWNRSVPVGRQVVRVRFKGGRPVSATTFLRGVGRPVDVKEAPDGSVLVSDDAGGAIHVFRR</sequence>
<accession>A0A271K7Z4</accession>
<evidence type="ECO:0000259" key="1">
    <source>
        <dbReference type="Pfam" id="PF22807"/>
    </source>
</evidence>
<dbReference type="InterPro" id="IPR011041">
    <property type="entry name" value="Quinoprot_gluc/sorb_DH_b-prop"/>
</dbReference>
<feature type="domain" description="Pyrroloquinoline quinone-dependent pyranose dehydrogenase beta-propeller" evidence="1">
    <location>
        <begin position="246"/>
        <end position="304"/>
    </location>
</feature>
<name>A0A271K7Z4_9HYPH</name>
<gene>
    <name evidence="2" type="ORF">CIT31_32190</name>
</gene>
<dbReference type="PANTHER" id="PTHR19328">
    <property type="entry name" value="HEDGEHOG-INTERACTING PROTEIN"/>
    <property type="match status" value="1"/>
</dbReference>
<proteinExistence type="predicted"/>
<dbReference type="PANTHER" id="PTHR19328:SF40">
    <property type="entry name" value="BLL0591 PROTEIN"/>
    <property type="match status" value="1"/>
</dbReference>
<dbReference type="Gene3D" id="2.120.10.30">
    <property type="entry name" value="TolB, C-terminal domain"/>
    <property type="match status" value="1"/>
</dbReference>
<dbReference type="Pfam" id="PF22807">
    <property type="entry name" value="TrAA12"/>
    <property type="match status" value="1"/>
</dbReference>
<dbReference type="InterPro" id="IPR011042">
    <property type="entry name" value="6-blade_b-propeller_TolB-like"/>
</dbReference>
<dbReference type="InterPro" id="IPR054539">
    <property type="entry name" value="Beta-prop_PDH"/>
</dbReference>
<comment type="caution">
    <text evidence="2">The sequence shown here is derived from an EMBL/GenBank/DDBJ whole genome shotgun (WGS) entry which is preliminary data.</text>
</comment>
<dbReference type="EMBL" id="NPKH01000039">
    <property type="protein sequence ID" value="PAP91871.1"/>
    <property type="molecule type" value="Genomic_DNA"/>
</dbReference>
<dbReference type="SUPFAM" id="SSF50952">
    <property type="entry name" value="Soluble quinoprotein glucose dehydrogenase"/>
    <property type="match status" value="1"/>
</dbReference>
<keyword evidence="3" id="KW-1185">Reference proteome</keyword>
<evidence type="ECO:0000313" key="3">
    <source>
        <dbReference type="Proteomes" id="UP000215931"/>
    </source>
</evidence>
<dbReference type="Proteomes" id="UP000215931">
    <property type="component" value="Unassembled WGS sequence"/>
</dbReference>
<evidence type="ECO:0000313" key="2">
    <source>
        <dbReference type="EMBL" id="PAP91871.1"/>
    </source>
</evidence>
<dbReference type="AlphaFoldDB" id="A0A271K7Z4"/>
<dbReference type="OrthoDB" id="9770043at2"/>